<proteinExistence type="predicted"/>
<dbReference type="InterPro" id="IPR003439">
    <property type="entry name" value="ABC_transporter-like_ATP-bd"/>
</dbReference>
<name>A0ABR5ABP6_9BACL</name>
<keyword evidence="3" id="KW-0547">Nucleotide-binding</keyword>
<dbReference type="PANTHER" id="PTHR43790:SF9">
    <property type="entry name" value="GALACTOFURANOSE TRANSPORTER ATP-BINDING PROTEIN YTFR"/>
    <property type="match status" value="1"/>
</dbReference>
<keyword evidence="2" id="KW-0677">Repeat</keyword>
<keyword evidence="7" id="KW-1185">Reference proteome</keyword>
<evidence type="ECO:0000259" key="5">
    <source>
        <dbReference type="PROSITE" id="PS50893"/>
    </source>
</evidence>
<dbReference type="CDD" id="cd03215">
    <property type="entry name" value="ABC_Carb_Monos_II"/>
    <property type="match status" value="1"/>
</dbReference>
<dbReference type="PROSITE" id="PS50893">
    <property type="entry name" value="ABC_TRANSPORTER_2"/>
    <property type="match status" value="2"/>
</dbReference>
<evidence type="ECO:0000256" key="2">
    <source>
        <dbReference type="ARBA" id="ARBA00022737"/>
    </source>
</evidence>
<reference evidence="6 7" key="1">
    <citation type="submission" date="2014-12" db="EMBL/GenBank/DDBJ databases">
        <title>Draft genome sequence of Paenibacillus kamchatkensis strain B-2647.</title>
        <authorList>
            <person name="Karlyshev A.V."/>
            <person name="Kudryashova E.B."/>
        </authorList>
    </citation>
    <scope>NUCLEOTIDE SEQUENCE [LARGE SCALE GENOMIC DNA]</scope>
    <source>
        <strain evidence="6 7">VKM B-2647</strain>
    </source>
</reference>
<dbReference type="InterPro" id="IPR050107">
    <property type="entry name" value="ABC_carbohydrate_import_ATPase"/>
</dbReference>
<keyword evidence="4 6" id="KW-0067">ATP-binding</keyword>
<evidence type="ECO:0000256" key="3">
    <source>
        <dbReference type="ARBA" id="ARBA00022741"/>
    </source>
</evidence>
<feature type="domain" description="ABC transporter" evidence="5">
    <location>
        <begin position="7"/>
        <end position="243"/>
    </location>
</feature>
<dbReference type="PANTHER" id="PTHR43790">
    <property type="entry name" value="CARBOHYDRATE TRANSPORT ATP-BINDING PROTEIN MG119-RELATED"/>
    <property type="match status" value="1"/>
</dbReference>
<evidence type="ECO:0000256" key="1">
    <source>
        <dbReference type="ARBA" id="ARBA00022448"/>
    </source>
</evidence>
<dbReference type="Gene3D" id="3.40.50.300">
    <property type="entry name" value="P-loop containing nucleotide triphosphate hydrolases"/>
    <property type="match status" value="2"/>
</dbReference>
<dbReference type="SMART" id="SM00382">
    <property type="entry name" value="AAA"/>
    <property type="match status" value="2"/>
</dbReference>
<dbReference type="SUPFAM" id="SSF52540">
    <property type="entry name" value="P-loop containing nucleoside triphosphate hydrolases"/>
    <property type="match status" value="2"/>
</dbReference>
<keyword evidence="1" id="KW-0813">Transport</keyword>
<dbReference type="CDD" id="cd03216">
    <property type="entry name" value="ABC_Carb_Monos_I"/>
    <property type="match status" value="1"/>
</dbReference>
<organism evidence="6 7">
    <name type="scientific">Gordoniibacillus kamchatkensis</name>
    <dbReference type="NCBI Taxonomy" id="1590651"/>
    <lineage>
        <taxon>Bacteria</taxon>
        <taxon>Bacillati</taxon>
        <taxon>Bacillota</taxon>
        <taxon>Bacilli</taxon>
        <taxon>Bacillales</taxon>
        <taxon>Paenibacillaceae</taxon>
        <taxon>Gordoniibacillus</taxon>
    </lineage>
</organism>
<gene>
    <name evidence="6" type="ORF">SD70_26440</name>
</gene>
<sequence>MGQDAVLTLDGIRKSFGNVHALKGARLELRKGEVHALMGENGAGKSTLMNILQGAVGDYEGEVFLSGKKVDIRAPLDARRLGIAKIHQELQLVPELSVAENIFLGREPRTRLGTVDFKRMYRETQPYLEALELPVKETAKVGGLRLGEQQLVEVAKALSLHARILIMDEPTSALSESETRKLFQVIRRLSAEGVSIIYISHRMEEIFELSQRITVMRDGEYIATVNTREVTKDDLVQMRVGRAVSDLYPFRETSAGPVMLEVERLTFHPPAGSARKRLQDVSFAVREGEVLGIAGLMGAGRTEILECLFGMHPGHTSGVIKVKGTEVRIRSPLEAIRHKLSFVTEDRKGQGLVLGRPIGENMTLPLLRQLSRWLFLRFRDEENECRKQMESLKVKATSPATVAGTLSGGNQQKVVLARWLMMNPDVLLLDEPTRGIDVGAKAEIYQLIHRLAEQGKSIIMVSSELPELIGNCDRIVTVCEGRVTGEFMRAEATPEKLLSAATFRSEPACQS</sequence>
<accession>A0ABR5ABP6</accession>
<dbReference type="InterPro" id="IPR027417">
    <property type="entry name" value="P-loop_NTPase"/>
</dbReference>
<dbReference type="GO" id="GO:0005524">
    <property type="term" value="F:ATP binding"/>
    <property type="evidence" value="ECO:0007669"/>
    <property type="project" value="UniProtKB-KW"/>
</dbReference>
<dbReference type="PROSITE" id="PS00211">
    <property type="entry name" value="ABC_TRANSPORTER_1"/>
    <property type="match status" value="1"/>
</dbReference>
<feature type="domain" description="ABC transporter" evidence="5">
    <location>
        <begin position="260"/>
        <end position="505"/>
    </location>
</feature>
<evidence type="ECO:0000313" key="6">
    <source>
        <dbReference type="EMBL" id="KIL38449.1"/>
    </source>
</evidence>
<dbReference type="Proteomes" id="UP000031967">
    <property type="component" value="Unassembled WGS sequence"/>
</dbReference>
<evidence type="ECO:0000313" key="7">
    <source>
        <dbReference type="Proteomes" id="UP000031967"/>
    </source>
</evidence>
<dbReference type="EMBL" id="JXAK01000061">
    <property type="protein sequence ID" value="KIL38449.1"/>
    <property type="molecule type" value="Genomic_DNA"/>
</dbReference>
<protein>
    <submittedName>
        <fullName evidence="6">D-ribose transporter ATP-binding protein</fullName>
    </submittedName>
</protein>
<evidence type="ECO:0000256" key="4">
    <source>
        <dbReference type="ARBA" id="ARBA00022840"/>
    </source>
</evidence>
<dbReference type="InterPro" id="IPR017871">
    <property type="entry name" value="ABC_transporter-like_CS"/>
</dbReference>
<dbReference type="InterPro" id="IPR003593">
    <property type="entry name" value="AAA+_ATPase"/>
</dbReference>
<dbReference type="RefSeq" id="WP_041051193.1">
    <property type="nucleotide sequence ID" value="NZ_JXAK01000061.1"/>
</dbReference>
<dbReference type="Pfam" id="PF00005">
    <property type="entry name" value="ABC_tran"/>
    <property type="match status" value="2"/>
</dbReference>
<comment type="caution">
    <text evidence="6">The sequence shown here is derived from an EMBL/GenBank/DDBJ whole genome shotgun (WGS) entry which is preliminary data.</text>
</comment>